<proteinExistence type="predicted"/>
<organism evidence="2 3">
    <name type="scientific">Fulvivirga kasyanovii</name>
    <dbReference type="NCBI Taxonomy" id="396812"/>
    <lineage>
        <taxon>Bacteria</taxon>
        <taxon>Pseudomonadati</taxon>
        <taxon>Bacteroidota</taxon>
        <taxon>Cytophagia</taxon>
        <taxon>Cytophagales</taxon>
        <taxon>Fulvivirgaceae</taxon>
        <taxon>Fulvivirga</taxon>
    </lineage>
</organism>
<dbReference type="InterPro" id="IPR025487">
    <property type="entry name" value="DUF4379"/>
</dbReference>
<sequence length="119" mass="13664">MSSPIEEMQYLARKRGGLCLSDLYINSKSKLWWQCAEGHRWQATPFSVRIRKSWCPFCANNRPHGIERVKALAATKGGTCLSEEYINSKTPLRWQCKNGHRFLATADSVVQGKWCKKCK</sequence>
<evidence type="ECO:0000313" key="2">
    <source>
        <dbReference type="EMBL" id="MTI25070.1"/>
    </source>
</evidence>
<dbReference type="EMBL" id="SMLW01000482">
    <property type="protein sequence ID" value="MTI25070.1"/>
    <property type="molecule type" value="Genomic_DNA"/>
</dbReference>
<reference evidence="2 3" key="1">
    <citation type="submission" date="2019-02" db="EMBL/GenBank/DDBJ databases">
        <authorList>
            <person name="Goldberg S.R."/>
            <person name="Haltli B.A."/>
            <person name="Correa H."/>
            <person name="Russell K.G."/>
        </authorList>
    </citation>
    <scope>NUCLEOTIDE SEQUENCE [LARGE SCALE GENOMIC DNA]</scope>
    <source>
        <strain evidence="2 3">JCM 16186</strain>
    </source>
</reference>
<name>A0ABW9RPP3_9BACT</name>
<evidence type="ECO:0000313" key="3">
    <source>
        <dbReference type="Proteomes" id="UP000798808"/>
    </source>
</evidence>
<comment type="caution">
    <text evidence="2">The sequence shown here is derived from an EMBL/GenBank/DDBJ whole genome shotgun (WGS) entry which is preliminary data.</text>
</comment>
<protein>
    <recommendedName>
        <fullName evidence="1">Treble clef zinc finger domain-containing protein</fullName>
    </recommendedName>
</protein>
<accession>A0ABW9RPP3</accession>
<evidence type="ECO:0000259" key="1">
    <source>
        <dbReference type="Pfam" id="PF14311"/>
    </source>
</evidence>
<keyword evidence="3" id="KW-1185">Reference proteome</keyword>
<gene>
    <name evidence="2" type="ORF">E1163_08970</name>
</gene>
<feature type="domain" description="Treble clef zinc finger" evidence="1">
    <location>
        <begin position="12"/>
        <end position="60"/>
    </location>
</feature>
<dbReference type="Proteomes" id="UP000798808">
    <property type="component" value="Unassembled WGS sequence"/>
</dbReference>
<dbReference type="Pfam" id="PF14311">
    <property type="entry name" value="DUF4379"/>
    <property type="match status" value="1"/>
</dbReference>